<organism evidence="4 5">
    <name type="scientific">Populus tomentosa</name>
    <name type="common">Chinese white poplar</name>
    <dbReference type="NCBI Taxonomy" id="118781"/>
    <lineage>
        <taxon>Eukaryota</taxon>
        <taxon>Viridiplantae</taxon>
        <taxon>Streptophyta</taxon>
        <taxon>Embryophyta</taxon>
        <taxon>Tracheophyta</taxon>
        <taxon>Spermatophyta</taxon>
        <taxon>Magnoliopsida</taxon>
        <taxon>eudicotyledons</taxon>
        <taxon>Gunneridae</taxon>
        <taxon>Pentapetalae</taxon>
        <taxon>rosids</taxon>
        <taxon>fabids</taxon>
        <taxon>Malpighiales</taxon>
        <taxon>Salicaceae</taxon>
        <taxon>Saliceae</taxon>
        <taxon>Populus</taxon>
    </lineage>
</organism>
<dbReference type="EMBL" id="JAAWWB010000026">
    <property type="protein sequence ID" value="KAG6751171.1"/>
    <property type="molecule type" value="Genomic_DNA"/>
</dbReference>
<protein>
    <recommendedName>
        <fullName evidence="6">Pentatricopeptide repeat-containing protein</fullName>
    </recommendedName>
</protein>
<accession>A0A8X7YI88</accession>
<dbReference type="PROSITE" id="PS51375">
    <property type="entry name" value="PPR"/>
    <property type="match status" value="1"/>
</dbReference>
<evidence type="ECO:0000256" key="1">
    <source>
        <dbReference type="ARBA" id="ARBA00007626"/>
    </source>
</evidence>
<evidence type="ECO:0000313" key="5">
    <source>
        <dbReference type="Proteomes" id="UP000886885"/>
    </source>
</evidence>
<dbReference type="PANTHER" id="PTHR47941">
    <property type="entry name" value="PENTATRICOPEPTIDE REPEAT-CONTAINING PROTEIN 3, MITOCHONDRIAL"/>
    <property type="match status" value="1"/>
</dbReference>
<feature type="repeat" description="PPR" evidence="3">
    <location>
        <begin position="176"/>
        <end position="210"/>
    </location>
</feature>
<dbReference type="NCBIfam" id="TIGR00756">
    <property type="entry name" value="PPR"/>
    <property type="match status" value="1"/>
</dbReference>
<keyword evidence="5" id="KW-1185">Reference proteome</keyword>
<evidence type="ECO:0000313" key="4">
    <source>
        <dbReference type="EMBL" id="KAG6751171.1"/>
    </source>
</evidence>
<keyword evidence="2" id="KW-0677">Repeat</keyword>
<reference evidence="4" key="1">
    <citation type="journal article" date="2020" name="bioRxiv">
        <title>Hybrid origin of Populus tomentosa Carr. identified through genome sequencing and phylogenomic analysis.</title>
        <authorList>
            <person name="An X."/>
            <person name="Gao K."/>
            <person name="Chen Z."/>
            <person name="Li J."/>
            <person name="Yang X."/>
            <person name="Yang X."/>
            <person name="Zhou J."/>
            <person name="Guo T."/>
            <person name="Zhao T."/>
            <person name="Huang S."/>
            <person name="Miao D."/>
            <person name="Khan W.U."/>
            <person name="Rao P."/>
            <person name="Ye M."/>
            <person name="Lei B."/>
            <person name="Liao W."/>
            <person name="Wang J."/>
            <person name="Ji L."/>
            <person name="Li Y."/>
            <person name="Guo B."/>
            <person name="Mustafa N.S."/>
            <person name="Li S."/>
            <person name="Yun Q."/>
            <person name="Keller S.R."/>
            <person name="Mao J."/>
            <person name="Zhang R."/>
            <person name="Strauss S.H."/>
        </authorList>
    </citation>
    <scope>NUCLEOTIDE SEQUENCE</scope>
    <source>
        <strain evidence="4">GM15</strain>
        <tissue evidence="4">Leaf</tissue>
    </source>
</reference>
<dbReference type="OrthoDB" id="1709053at2759"/>
<dbReference type="InterPro" id="IPR002885">
    <property type="entry name" value="PPR_rpt"/>
</dbReference>
<dbReference type="Proteomes" id="UP000886885">
    <property type="component" value="Chromosome 13D"/>
</dbReference>
<gene>
    <name evidence="4" type="ORF">POTOM_045690</name>
</gene>
<comment type="caution">
    <text evidence="4">The sequence shown here is derived from an EMBL/GenBank/DDBJ whole genome shotgun (WGS) entry which is preliminary data.</text>
</comment>
<dbReference type="Pfam" id="PF12854">
    <property type="entry name" value="PPR_1"/>
    <property type="match status" value="1"/>
</dbReference>
<evidence type="ECO:0000256" key="2">
    <source>
        <dbReference type="ARBA" id="ARBA00022737"/>
    </source>
</evidence>
<sequence length="275" mass="31620">MHFLGFHDTFTTKTSLTRVRAVPHYSFSVETLEGLNTMRLTIGIMPSGLPWVLKPVKRDGNLFVSLLTSRYKKRQLSDKLDGEIPSMKPRIMTANCATNKVQNRLREKARRVLEAKELFKDIRAQSHFPDLMTYLTLLDALRKQGYLDQALGLFHLGNLKMHWSSFRKSVKGLQPDALVWTLVINGLCREGLLDEAYKAFRLMEEDGHPQDNCSYNVFIQGFLQNKDPKAVQLISEMKIQGFLTDVQTTKWVVDDDQATNHLLFFCVVVSYVFED</sequence>
<comment type="similarity">
    <text evidence="1">Belongs to the PPR family. P subfamily.</text>
</comment>
<dbReference type="AlphaFoldDB" id="A0A8X7YI88"/>
<evidence type="ECO:0008006" key="6">
    <source>
        <dbReference type="Google" id="ProtNLM"/>
    </source>
</evidence>
<evidence type="ECO:0000256" key="3">
    <source>
        <dbReference type="PROSITE-ProRule" id="PRU00708"/>
    </source>
</evidence>
<name>A0A8X7YI88_POPTO</name>
<proteinExistence type="inferred from homology"/>
<dbReference type="Pfam" id="PF01535">
    <property type="entry name" value="PPR"/>
    <property type="match status" value="1"/>
</dbReference>